<dbReference type="InterPro" id="IPR015424">
    <property type="entry name" value="PyrdxlP-dep_Trfase"/>
</dbReference>
<dbReference type="InterPro" id="IPR015422">
    <property type="entry name" value="PyrdxlP-dep_Trfase_small"/>
</dbReference>
<evidence type="ECO:0000256" key="4">
    <source>
        <dbReference type="ARBA" id="ARBA00022898"/>
    </source>
</evidence>
<name>A0ABY2SEU2_9HYPH</name>
<evidence type="ECO:0000256" key="1">
    <source>
        <dbReference type="ARBA" id="ARBA00001933"/>
    </source>
</evidence>
<proteinExistence type="inferred from homology"/>
<accession>A0ABY2SEU2</accession>
<dbReference type="PANTHER" id="PTHR11986">
    <property type="entry name" value="AMINOTRANSFERASE CLASS III"/>
    <property type="match status" value="1"/>
</dbReference>
<evidence type="ECO:0000313" key="6">
    <source>
        <dbReference type="EMBL" id="TKI03363.1"/>
    </source>
</evidence>
<comment type="cofactor">
    <cofactor evidence="1">
        <name>pyridoxal 5'-phosphate</name>
        <dbReference type="ChEBI" id="CHEBI:597326"/>
    </cofactor>
</comment>
<dbReference type="InterPro" id="IPR015421">
    <property type="entry name" value="PyrdxlP-dep_Trfase_major"/>
</dbReference>
<dbReference type="SUPFAM" id="SSF53383">
    <property type="entry name" value="PLP-dependent transferases"/>
    <property type="match status" value="1"/>
</dbReference>
<dbReference type="PANTHER" id="PTHR11986:SF79">
    <property type="entry name" value="ACETYLORNITHINE AMINOTRANSFERASE, MITOCHONDRIAL"/>
    <property type="match status" value="1"/>
</dbReference>
<dbReference type="Gene3D" id="3.90.1150.10">
    <property type="entry name" value="Aspartate Aminotransferase, domain 1"/>
    <property type="match status" value="1"/>
</dbReference>
<dbReference type="InterPro" id="IPR005814">
    <property type="entry name" value="Aminotrans_3"/>
</dbReference>
<keyword evidence="4 5" id="KW-0663">Pyridoxal phosphate</keyword>
<dbReference type="InterPro" id="IPR050103">
    <property type="entry name" value="Class-III_PLP-dep_AT"/>
</dbReference>
<comment type="similarity">
    <text evidence="5">Belongs to the class-III pyridoxal-phosphate-dependent aminotransferase family.</text>
</comment>
<organism evidence="6 7">
    <name type="scientific">Martelella alba</name>
    <dbReference type="NCBI Taxonomy" id="2590451"/>
    <lineage>
        <taxon>Bacteria</taxon>
        <taxon>Pseudomonadati</taxon>
        <taxon>Pseudomonadota</taxon>
        <taxon>Alphaproteobacteria</taxon>
        <taxon>Hyphomicrobiales</taxon>
        <taxon>Aurantimonadaceae</taxon>
        <taxon>Martelella</taxon>
    </lineage>
</organism>
<sequence length="470" mass="53744">MKEYTDSDKVGYLRDIDRKYLSWGDTVHYQENPIIAKNCYKHIVEDLEGRKYIDTQMWHSSCNFGYKNEFIDRRVSDKLRDLPQVSGDFLHEEKLLLAKAVCDAIYERTGVAGRVSFNASGTLVVEDALKIVRKNTQRNKVAAMTGAYHGRSLTVSGISSSHRYRQYYGEFADRAILFPFANCAHCYYEKQPHSCGCYCGKMIKKSMDTDFYGICSEDSNEIGAVFLEMCQGRGYTIPPRDFYQKFVPEMQKRGILVVDDEIQVGMYRTGKLFAFEHFGITPDIITLSKSFTNGLSPISMVWARDDLVNPENFSPGHAHSNFANHPLGTTAALAAWEYMMGQNYQETLPAKSDYYLAGLRKLKEKYSFIHSVDGLGMLFNIVFADPSGRPYKNAGKYVVTAAQDQDYHYRQQPWRLILNSGGYWNEGLKLAPYLDISQQEIDLTLALLDQVLETFAARRGDDHEMRCQQR</sequence>
<dbReference type="GO" id="GO:0008483">
    <property type="term" value="F:transaminase activity"/>
    <property type="evidence" value="ECO:0007669"/>
    <property type="project" value="UniProtKB-KW"/>
</dbReference>
<reference evidence="6 7" key="1">
    <citation type="submission" date="2019-04" db="EMBL/GenBank/DDBJ databases">
        <authorList>
            <person name="Li M."/>
            <person name="Gao C."/>
        </authorList>
    </citation>
    <scope>NUCLEOTIDE SEQUENCE [LARGE SCALE GENOMIC DNA]</scope>
    <source>
        <strain evidence="6 7">BGMRC 2031</strain>
    </source>
</reference>
<dbReference type="InterPro" id="IPR049704">
    <property type="entry name" value="Aminotrans_3_PPA_site"/>
</dbReference>
<keyword evidence="2 6" id="KW-0032">Aminotransferase</keyword>
<evidence type="ECO:0000256" key="3">
    <source>
        <dbReference type="ARBA" id="ARBA00022679"/>
    </source>
</evidence>
<dbReference type="RefSeq" id="WP_136992468.1">
    <property type="nucleotide sequence ID" value="NZ_SZPQ01000046.1"/>
</dbReference>
<evidence type="ECO:0000313" key="7">
    <source>
        <dbReference type="Proteomes" id="UP000305202"/>
    </source>
</evidence>
<evidence type="ECO:0000256" key="2">
    <source>
        <dbReference type="ARBA" id="ARBA00022576"/>
    </source>
</evidence>
<comment type="caution">
    <text evidence="6">The sequence shown here is derived from an EMBL/GenBank/DDBJ whole genome shotgun (WGS) entry which is preliminary data.</text>
</comment>
<dbReference type="Gene3D" id="3.40.640.10">
    <property type="entry name" value="Type I PLP-dependent aspartate aminotransferase-like (Major domain)"/>
    <property type="match status" value="1"/>
</dbReference>
<dbReference type="EMBL" id="SZPQ01000046">
    <property type="protein sequence ID" value="TKI03363.1"/>
    <property type="molecule type" value="Genomic_DNA"/>
</dbReference>
<protein>
    <submittedName>
        <fullName evidence="6">Aminotransferase class III-fold pyridoxal phosphate-dependent enzyme</fullName>
    </submittedName>
</protein>
<dbReference type="Pfam" id="PF00202">
    <property type="entry name" value="Aminotran_3"/>
    <property type="match status" value="1"/>
</dbReference>
<keyword evidence="3" id="KW-0808">Transferase</keyword>
<dbReference type="PROSITE" id="PS00600">
    <property type="entry name" value="AA_TRANSFER_CLASS_3"/>
    <property type="match status" value="1"/>
</dbReference>
<keyword evidence="7" id="KW-1185">Reference proteome</keyword>
<evidence type="ECO:0000256" key="5">
    <source>
        <dbReference type="RuleBase" id="RU003560"/>
    </source>
</evidence>
<dbReference type="Proteomes" id="UP000305202">
    <property type="component" value="Unassembled WGS sequence"/>
</dbReference>
<gene>
    <name evidence="6" type="ORF">FCN80_21895</name>
</gene>